<keyword evidence="2" id="KW-1185">Reference proteome</keyword>
<reference evidence="1" key="1">
    <citation type="submission" date="2022-08" db="EMBL/GenBank/DDBJ databases">
        <authorList>
            <consortium name="DOE Joint Genome Institute"/>
            <person name="Min B."/>
            <person name="Riley R."/>
            <person name="Sierra-Patev S."/>
            <person name="Naranjo-Ortiz M."/>
            <person name="Looney B."/>
            <person name="Konkel Z."/>
            <person name="Slot J.C."/>
            <person name="Sakamoto Y."/>
            <person name="Steenwyk J.L."/>
            <person name="Rokas A."/>
            <person name="Carro J."/>
            <person name="Camarero S."/>
            <person name="Ferreira P."/>
            <person name="Molpeceres G."/>
            <person name="Ruiz-Duenas F.J."/>
            <person name="Serrano A."/>
            <person name="Henrissat B."/>
            <person name="Drula E."/>
            <person name="Hughes K.W."/>
            <person name="Mata J.L."/>
            <person name="Ishikawa N.K."/>
            <person name="Vargas-Isla R."/>
            <person name="Ushijima S."/>
            <person name="Smith C.A."/>
            <person name="Ahrendt S."/>
            <person name="Andreopoulos W."/>
            <person name="He G."/>
            <person name="Labutti K."/>
            <person name="Lipzen A."/>
            <person name="Ng V."/>
            <person name="Sandor L."/>
            <person name="Barry K."/>
            <person name="Martinez A.T."/>
            <person name="Xiao Y."/>
            <person name="Gibbons J.G."/>
            <person name="Terashima K."/>
            <person name="Hibbett D.S."/>
            <person name="Grigoriev I.V."/>
        </authorList>
    </citation>
    <scope>NUCLEOTIDE SEQUENCE</scope>
    <source>
        <strain evidence="1">TFB9207</strain>
    </source>
</reference>
<dbReference type="EMBL" id="MU807249">
    <property type="protein sequence ID" value="KAJ3831765.1"/>
    <property type="molecule type" value="Genomic_DNA"/>
</dbReference>
<sequence length="452" mass="50149">MEPASDISSDIRSYFLASNHSAVQQSLLSMPPPSFWEFNTEEAVRFVDFDGTWCTSEGQYRFGIPAGQTEGIIDYVGSSYCEVNIPLQGSDFAVNSHHMLLKVNLEKIFSPGDAVLLLSGARQRLARHSKKDGLETPVGIEDLNQEGNEGLVISVGPAKVEVLLQDNHNDSTLFLDFHPNTLTKVNRSVPNHGGLRHRPEDHLTAKEPFTQAGQHAQCPMKPFTGEVPWKNLQVYPMKYSNKGYRATVADAPLDSGNVSGLSIQSRYEAAQGMNNALAWFDYDCLRRVDNDRSLPNDIEGLSAAHSHINRYWNPKRGYSPEYSADELRLFKGARLPEEHTPATESTSDVVSTETLIRSTTPCYSLLSTATDPDLDPAWDPSSPDPPTQHVVSTETSIRSTTPCYSLLSTATDPDLDPAWDPFLSRSSYTACCVHRDFDSFNNPLFFSAEYCN</sequence>
<gene>
    <name evidence="1" type="ORF">F5878DRAFT_52806</name>
</gene>
<name>A0AA38U548_9AGAR</name>
<evidence type="ECO:0000313" key="1">
    <source>
        <dbReference type="EMBL" id="KAJ3831765.1"/>
    </source>
</evidence>
<comment type="caution">
    <text evidence="1">The sequence shown here is derived from an EMBL/GenBank/DDBJ whole genome shotgun (WGS) entry which is preliminary data.</text>
</comment>
<evidence type="ECO:0000313" key="2">
    <source>
        <dbReference type="Proteomes" id="UP001163846"/>
    </source>
</evidence>
<dbReference type="Proteomes" id="UP001163846">
    <property type="component" value="Unassembled WGS sequence"/>
</dbReference>
<organism evidence="1 2">
    <name type="scientific">Lentinula raphanica</name>
    <dbReference type="NCBI Taxonomy" id="153919"/>
    <lineage>
        <taxon>Eukaryota</taxon>
        <taxon>Fungi</taxon>
        <taxon>Dikarya</taxon>
        <taxon>Basidiomycota</taxon>
        <taxon>Agaricomycotina</taxon>
        <taxon>Agaricomycetes</taxon>
        <taxon>Agaricomycetidae</taxon>
        <taxon>Agaricales</taxon>
        <taxon>Marasmiineae</taxon>
        <taxon>Omphalotaceae</taxon>
        <taxon>Lentinula</taxon>
    </lineage>
</organism>
<proteinExistence type="predicted"/>
<dbReference type="AlphaFoldDB" id="A0AA38U548"/>
<protein>
    <submittedName>
        <fullName evidence="1">Uncharacterized protein</fullName>
    </submittedName>
</protein>
<accession>A0AA38U548</accession>